<dbReference type="EMBL" id="CP150886">
    <property type="protein sequence ID" value="WZB89366.1"/>
    <property type="molecule type" value="Genomic_DNA"/>
</dbReference>
<name>A0ABZ2UWC1_9CYAN</name>
<sequence length="185" mass="21354">MKQIIRLNAVETSSQRSDLGVQISELHLRQVSIGKSDVLAPREDLLVLPLSSDIAIKNKTNRLTSFEHQLLSAFASLVWGDKLNFWDKVVCWVHTGKIAQVSDTQRKEITTWMTKTLEKIKAKARKNLRVLVLRVYLKLLLNLYQKIQVAVNMAKAKTWPDDIWTQERQQSHFRHSFFATCHGNC</sequence>
<evidence type="ECO:0000313" key="1">
    <source>
        <dbReference type="EMBL" id="WZB89366.1"/>
    </source>
</evidence>
<gene>
    <name evidence="1" type="ORF">WJM97_06695</name>
</gene>
<evidence type="ECO:0000313" key="2">
    <source>
        <dbReference type="Proteomes" id="UP001483337"/>
    </source>
</evidence>
<dbReference type="Proteomes" id="UP001483337">
    <property type="component" value="Chromosome"/>
</dbReference>
<proteinExistence type="predicted"/>
<dbReference type="RefSeq" id="WP_353932268.1">
    <property type="nucleotide sequence ID" value="NZ_CP150886.1"/>
</dbReference>
<accession>A0ABZ2UWC1</accession>
<keyword evidence="2" id="KW-1185">Reference proteome</keyword>
<organism evidence="1 2">
    <name type="scientific">Okeanomitos corallinicola TIOX110</name>
    <dbReference type="NCBI Taxonomy" id="3133117"/>
    <lineage>
        <taxon>Bacteria</taxon>
        <taxon>Bacillati</taxon>
        <taxon>Cyanobacteriota</taxon>
        <taxon>Cyanophyceae</taxon>
        <taxon>Nostocales</taxon>
        <taxon>Aphanizomenonaceae</taxon>
        <taxon>Okeanomitos</taxon>
    </lineage>
</organism>
<protein>
    <submittedName>
        <fullName evidence="1">Uncharacterized protein</fullName>
    </submittedName>
</protein>
<reference evidence="1 2" key="1">
    <citation type="submission" date="2024-04" db="EMBL/GenBank/DDBJ databases">
        <title>Okeanomitos corallinicola gen. &amp; sp. nov. (Nostocales, Cyanobacteria), a new toxic marine heterocyst-forming cyanobacterium from a coral reef.</title>
        <authorList>
            <person name="Li H."/>
            <person name="Li R."/>
            <person name="Kang J."/>
            <person name="Hii K.S."/>
            <person name="Mohamed H.F."/>
            <person name="Xu X."/>
            <person name="Luo Z."/>
        </authorList>
    </citation>
    <scope>NUCLEOTIDE SEQUENCE [LARGE SCALE GENOMIC DNA]</scope>
    <source>
        <strain evidence="1 2">TIOX110</strain>
    </source>
</reference>